<keyword evidence="1" id="KW-0560">Oxidoreductase</keyword>
<dbReference type="GO" id="GO:0016705">
    <property type="term" value="F:oxidoreductase activity, acting on paired donors, with incorporation or reduction of molecular oxygen"/>
    <property type="evidence" value="ECO:0007669"/>
    <property type="project" value="InterPro"/>
</dbReference>
<dbReference type="InterPro" id="IPR011251">
    <property type="entry name" value="Luciferase-like_dom"/>
</dbReference>
<comment type="caution">
    <text evidence="4">The sequence shown here is derived from an EMBL/GenBank/DDBJ whole genome shotgun (WGS) entry which is preliminary data.</text>
</comment>
<keyword evidence="2" id="KW-0503">Monooxygenase</keyword>
<evidence type="ECO:0000259" key="3">
    <source>
        <dbReference type="Pfam" id="PF00296"/>
    </source>
</evidence>
<evidence type="ECO:0000313" key="4">
    <source>
        <dbReference type="EMBL" id="ETX02600.1"/>
    </source>
</evidence>
<dbReference type="Pfam" id="PF00296">
    <property type="entry name" value="Bac_luciferase"/>
    <property type="match status" value="1"/>
</dbReference>
<reference evidence="4 5" key="1">
    <citation type="journal article" date="2014" name="Nature">
        <title>An environmental bacterial taxon with a large and distinct metabolic repertoire.</title>
        <authorList>
            <person name="Wilson M.C."/>
            <person name="Mori T."/>
            <person name="Ruckert C."/>
            <person name="Uria A.R."/>
            <person name="Helf M.J."/>
            <person name="Takada K."/>
            <person name="Gernert C."/>
            <person name="Steffens U.A."/>
            <person name="Heycke N."/>
            <person name="Schmitt S."/>
            <person name="Rinke C."/>
            <person name="Helfrich E.J."/>
            <person name="Brachmann A.O."/>
            <person name="Gurgui C."/>
            <person name="Wakimoto T."/>
            <person name="Kracht M."/>
            <person name="Crusemann M."/>
            <person name="Hentschel U."/>
            <person name="Abe I."/>
            <person name="Matsunaga S."/>
            <person name="Kalinowski J."/>
            <person name="Takeyama H."/>
            <person name="Piel J."/>
        </authorList>
    </citation>
    <scope>NUCLEOTIDE SEQUENCE [LARGE SCALE GENOMIC DNA]</scope>
    <source>
        <strain evidence="5">TSY1</strain>
    </source>
</reference>
<dbReference type="SUPFAM" id="SSF51679">
    <property type="entry name" value="Bacterial luciferase-like"/>
    <property type="match status" value="1"/>
</dbReference>
<keyword evidence="5" id="KW-1185">Reference proteome</keyword>
<proteinExistence type="predicted"/>
<dbReference type="InterPro" id="IPR050766">
    <property type="entry name" value="Bact_Lucif_Oxidored"/>
</dbReference>
<gene>
    <name evidence="4" type="ORF">ETSY1_03040</name>
</gene>
<dbReference type="GO" id="GO:0004497">
    <property type="term" value="F:monooxygenase activity"/>
    <property type="evidence" value="ECO:0007669"/>
    <property type="project" value="UniProtKB-KW"/>
</dbReference>
<organism evidence="4 5">
    <name type="scientific">Entotheonella factor</name>
    <dbReference type="NCBI Taxonomy" id="1429438"/>
    <lineage>
        <taxon>Bacteria</taxon>
        <taxon>Pseudomonadati</taxon>
        <taxon>Nitrospinota/Tectimicrobiota group</taxon>
        <taxon>Candidatus Tectimicrobiota</taxon>
        <taxon>Candidatus Entotheonellia</taxon>
        <taxon>Candidatus Entotheonellales</taxon>
        <taxon>Candidatus Entotheonellaceae</taxon>
        <taxon>Candidatus Entotheonella</taxon>
    </lineage>
</organism>
<dbReference type="Proteomes" id="UP000019141">
    <property type="component" value="Unassembled WGS sequence"/>
</dbReference>
<dbReference type="EMBL" id="AZHW01000126">
    <property type="protein sequence ID" value="ETX02600.1"/>
    <property type="molecule type" value="Genomic_DNA"/>
</dbReference>
<evidence type="ECO:0000256" key="1">
    <source>
        <dbReference type="ARBA" id="ARBA00023002"/>
    </source>
</evidence>
<protein>
    <recommendedName>
        <fullName evidence="3">Luciferase-like domain-containing protein</fullName>
    </recommendedName>
</protein>
<dbReference type="Gene3D" id="3.20.20.30">
    <property type="entry name" value="Luciferase-like domain"/>
    <property type="match status" value="1"/>
</dbReference>
<dbReference type="GO" id="GO:0005829">
    <property type="term" value="C:cytosol"/>
    <property type="evidence" value="ECO:0007669"/>
    <property type="project" value="TreeGrafter"/>
</dbReference>
<dbReference type="AlphaFoldDB" id="W4LXF4"/>
<dbReference type="InterPro" id="IPR036661">
    <property type="entry name" value="Luciferase-like_sf"/>
</dbReference>
<dbReference type="PANTHER" id="PTHR30137">
    <property type="entry name" value="LUCIFERASE-LIKE MONOOXYGENASE"/>
    <property type="match status" value="1"/>
</dbReference>
<dbReference type="PANTHER" id="PTHR30137:SF8">
    <property type="entry name" value="BLR5498 PROTEIN"/>
    <property type="match status" value="1"/>
</dbReference>
<name>W4LXF4_ENTF1</name>
<feature type="domain" description="Luciferase-like" evidence="3">
    <location>
        <begin position="16"/>
        <end position="173"/>
    </location>
</feature>
<accession>W4LXF4</accession>
<evidence type="ECO:0000313" key="5">
    <source>
        <dbReference type="Proteomes" id="UP000019141"/>
    </source>
</evidence>
<sequence length="173" mass="18979">MRAGLVMECDYRYGATQVEAFDEAFVQVEMAEKLGLDSVWMAERHFAAPSSQLDSGGTGIPSVAAAPLTWASAIAARTSRLHIGTGVSVLPLCHPIRLAEETATIDHISKGRLELGVGRSSFPRAYEGYGVAYEESRGRFQEVLDILLQAWTQDRVSYAGEYYTFNEVCVLPK</sequence>
<feature type="non-terminal residue" evidence="4">
    <location>
        <position position="173"/>
    </location>
</feature>
<dbReference type="HOGENOM" id="CLU_027853_3_4_7"/>
<evidence type="ECO:0000256" key="2">
    <source>
        <dbReference type="ARBA" id="ARBA00023033"/>
    </source>
</evidence>